<dbReference type="Gene3D" id="1.10.3210.10">
    <property type="entry name" value="Hypothetical protein af1432"/>
    <property type="match status" value="1"/>
</dbReference>
<dbReference type="Proteomes" id="UP000224003">
    <property type="component" value="Unassembled WGS sequence"/>
</dbReference>
<dbReference type="AlphaFoldDB" id="A0A9X6WM83"/>
<evidence type="ECO:0000313" key="2">
    <source>
        <dbReference type="Proteomes" id="UP000224003"/>
    </source>
</evidence>
<organism evidence="1 2">
    <name type="scientific">Bacillus thuringiensis</name>
    <dbReference type="NCBI Taxonomy" id="1428"/>
    <lineage>
        <taxon>Bacteria</taxon>
        <taxon>Bacillati</taxon>
        <taxon>Bacillota</taxon>
        <taxon>Bacilli</taxon>
        <taxon>Bacillales</taxon>
        <taxon>Bacillaceae</taxon>
        <taxon>Bacillus</taxon>
        <taxon>Bacillus cereus group</taxon>
    </lineage>
</organism>
<dbReference type="GO" id="GO:0008893">
    <property type="term" value="F:guanosine-3',5'-bis(diphosphate) 3'-diphosphatase activity"/>
    <property type="evidence" value="ECO:0007669"/>
    <property type="project" value="TreeGrafter"/>
</dbReference>
<accession>A0A9X6WM83</accession>
<comment type="caution">
    <text evidence="1">The sequence shown here is derived from an EMBL/GenBank/DDBJ whole genome shotgun (WGS) entry which is preliminary data.</text>
</comment>
<dbReference type="RefSeq" id="WP_098517051.1">
    <property type="nucleotide sequence ID" value="NZ_NUVX01000030.1"/>
</dbReference>
<dbReference type="SUPFAM" id="SSF109604">
    <property type="entry name" value="HD-domain/PDEase-like"/>
    <property type="match status" value="1"/>
</dbReference>
<evidence type="ECO:0000313" key="1">
    <source>
        <dbReference type="EMBL" id="PFJ38805.1"/>
    </source>
</evidence>
<protein>
    <submittedName>
        <fullName evidence="1">GTP pyrophosphokinase</fullName>
    </submittedName>
</protein>
<dbReference type="InterPro" id="IPR052194">
    <property type="entry name" value="MESH1"/>
</dbReference>
<name>A0A9X6WM83_BACTU</name>
<gene>
    <name evidence="1" type="ORF">COJ15_17155</name>
</gene>
<sequence>MKLLLEKAIQLAVFHHKGQVDKGGNPYILHPLAVMMKVHKLEEKIVAVLHDIIEDTPLTLDDLRNEGFPEFIVEAVDAITKRKKESYDSYIYRVKLNPISRVVKLADISENLDLSRIPNPTEKDYLRIDKYKHIQQILTVDSWIYENKKWINKAA</sequence>
<dbReference type="PANTHER" id="PTHR46246:SF1">
    <property type="entry name" value="GUANOSINE-3',5'-BIS(DIPHOSPHATE) 3'-PYROPHOSPHOHYDROLASE MESH1"/>
    <property type="match status" value="1"/>
</dbReference>
<dbReference type="EMBL" id="NUVX01000030">
    <property type="protein sequence ID" value="PFJ38805.1"/>
    <property type="molecule type" value="Genomic_DNA"/>
</dbReference>
<proteinExistence type="predicted"/>
<reference evidence="1 2" key="1">
    <citation type="submission" date="2017-09" db="EMBL/GenBank/DDBJ databases">
        <title>Large-scale bioinformatics analysis of Bacillus genomes uncovers conserved roles of natural products in bacterial physiology.</title>
        <authorList>
            <consortium name="Agbiome Team Llc"/>
            <person name="Bleich R.M."/>
            <person name="Grubbs K.J."/>
            <person name="Santa Maria K.C."/>
            <person name="Allen S.E."/>
            <person name="Farag S."/>
            <person name="Shank E.A."/>
            <person name="Bowers A."/>
        </authorList>
    </citation>
    <scope>NUCLEOTIDE SEQUENCE [LARGE SCALE GENOMIC DNA]</scope>
    <source>
        <strain evidence="1 2">AFS085496</strain>
    </source>
</reference>
<dbReference type="PANTHER" id="PTHR46246">
    <property type="entry name" value="GUANOSINE-3',5'-BIS(DIPHOSPHATE) 3'-PYROPHOSPHOHYDROLASE MESH1"/>
    <property type="match status" value="1"/>
</dbReference>